<dbReference type="Gene3D" id="1.20.5.340">
    <property type="match status" value="1"/>
</dbReference>
<sequence>MNVEPTTKKKKLEDECSELKKDIDDCELTLAKVEKKKHGTENKVKIMTEEMGSQDESFGKLTKKKKPSKRHIRRPWLISRQRTTKSTMTKSKTKLEHQVDFDQIAEIKPAQNYI</sequence>
<evidence type="ECO:0000313" key="2">
    <source>
        <dbReference type="Ensembl" id="ENSHHUP00000004020.1"/>
    </source>
</evidence>
<evidence type="ECO:0000256" key="1">
    <source>
        <dbReference type="SAM" id="MobiDB-lite"/>
    </source>
</evidence>
<protein>
    <recommendedName>
        <fullName evidence="4">Myosin tail domain-containing protein</fullName>
    </recommendedName>
</protein>
<organism evidence="2 3">
    <name type="scientific">Hucho hucho</name>
    <name type="common">huchen</name>
    <dbReference type="NCBI Taxonomy" id="62062"/>
    <lineage>
        <taxon>Eukaryota</taxon>
        <taxon>Metazoa</taxon>
        <taxon>Chordata</taxon>
        <taxon>Craniata</taxon>
        <taxon>Vertebrata</taxon>
        <taxon>Euteleostomi</taxon>
        <taxon>Actinopterygii</taxon>
        <taxon>Neopterygii</taxon>
        <taxon>Teleostei</taxon>
        <taxon>Protacanthopterygii</taxon>
        <taxon>Salmoniformes</taxon>
        <taxon>Salmonidae</taxon>
        <taxon>Salmoninae</taxon>
        <taxon>Hucho</taxon>
    </lineage>
</organism>
<evidence type="ECO:0000313" key="3">
    <source>
        <dbReference type="Proteomes" id="UP000314982"/>
    </source>
</evidence>
<evidence type="ECO:0008006" key="4">
    <source>
        <dbReference type="Google" id="ProtNLM"/>
    </source>
</evidence>
<accession>A0A4W5K0V5</accession>
<dbReference type="GeneTree" id="ENSGT00940000164626"/>
<reference evidence="2" key="3">
    <citation type="submission" date="2025-09" db="UniProtKB">
        <authorList>
            <consortium name="Ensembl"/>
        </authorList>
    </citation>
    <scope>IDENTIFICATION</scope>
</reference>
<reference evidence="2" key="2">
    <citation type="submission" date="2025-08" db="UniProtKB">
        <authorList>
            <consortium name="Ensembl"/>
        </authorList>
    </citation>
    <scope>IDENTIFICATION</scope>
</reference>
<dbReference type="AlphaFoldDB" id="A0A4W5K0V5"/>
<feature type="region of interest" description="Disordered" evidence="1">
    <location>
        <begin position="44"/>
        <end position="74"/>
    </location>
</feature>
<dbReference type="STRING" id="62062.ENSHHUP00000004020"/>
<feature type="compositionally biased region" description="Basic residues" evidence="1">
    <location>
        <begin position="61"/>
        <end position="74"/>
    </location>
</feature>
<keyword evidence="3" id="KW-1185">Reference proteome</keyword>
<reference evidence="3" key="1">
    <citation type="submission" date="2018-06" db="EMBL/GenBank/DDBJ databases">
        <title>Genome assembly of Danube salmon.</title>
        <authorList>
            <person name="Macqueen D.J."/>
            <person name="Gundappa M.K."/>
        </authorList>
    </citation>
    <scope>NUCLEOTIDE SEQUENCE [LARGE SCALE GENOMIC DNA]</scope>
</reference>
<proteinExistence type="predicted"/>
<name>A0A4W5K0V5_9TELE</name>
<dbReference type="Ensembl" id="ENSHHUT00000004151.1">
    <property type="protein sequence ID" value="ENSHHUP00000004020.1"/>
    <property type="gene ID" value="ENSHHUG00000002526.1"/>
</dbReference>
<dbReference type="Proteomes" id="UP000314982">
    <property type="component" value="Unassembled WGS sequence"/>
</dbReference>